<dbReference type="EMBL" id="VTHL01000006">
    <property type="protein sequence ID" value="TYZ11043.1"/>
    <property type="molecule type" value="Genomic_DNA"/>
</dbReference>
<dbReference type="Pfam" id="PF02469">
    <property type="entry name" value="Fasciclin"/>
    <property type="match status" value="1"/>
</dbReference>
<evidence type="ECO:0000313" key="2">
    <source>
        <dbReference type="EMBL" id="TYZ11043.1"/>
    </source>
</evidence>
<organism evidence="2 3">
    <name type="scientific">Hymenobacter lutimineralis</name>
    <dbReference type="NCBI Taxonomy" id="2606448"/>
    <lineage>
        <taxon>Bacteria</taxon>
        <taxon>Pseudomonadati</taxon>
        <taxon>Bacteroidota</taxon>
        <taxon>Cytophagia</taxon>
        <taxon>Cytophagales</taxon>
        <taxon>Hymenobacteraceae</taxon>
        <taxon>Hymenobacter</taxon>
    </lineage>
</organism>
<dbReference type="Proteomes" id="UP000322791">
    <property type="component" value="Unassembled WGS sequence"/>
</dbReference>
<dbReference type="SMART" id="SM00554">
    <property type="entry name" value="FAS1"/>
    <property type="match status" value="1"/>
</dbReference>
<dbReference type="GO" id="GO:0005615">
    <property type="term" value="C:extracellular space"/>
    <property type="evidence" value="ECO:0007669"/>
    <property type="project" value="TreeGrafter"/>
</dbReference>
<dbReference type="PANTHER" id="PTHR10900">
    <property type="entry name" value="PERIOSTIN-RELATED"/>
    <property type="match status" value="1"/>
</dbReference>
<evidence type="ECO:0000313" key="3">
    <source>
        <dbReference type="Proteomes" id="UP000322791"/>
    </source>
</evidence>
<proteinExistence type="predicted"/>
<comment type="caution">
    <text evidence="2">The sequence shown here is derived from an EMBL/GenBank/DDBJ whole genome shotgun (WGS) entry which is preliminary data.</text>
</comment>
<dbReference type="SUPFAM" id="SSF82153">
    <property type="entry name" value="FAS1 domain"/>
    <property type="match status" value="1"/>
</dbReference>
<dbReference type="FunFam" id="2.30.180.10:FF:000019">
    <property type="entry name" value="Cell surface lipoprotein"/>
    <property type="match status" value="1"/>
</dbReference>
<evidence type="ECO:0000259" key="1">
    <source>
        <dbReference type="PROSITE" id="PS50213"/>
    </source>
</evidence>
<dbReference type="PANTHER" id="PTHR10900:SF77">
    <property type="entry name" value="FI19380P1"/>
    <property type="match status" value="1"/>
</dbReference>
<sequence length="167" mass="17033">MGNGMSNASMGSSAGVMVGGAMMTPDKDIVANALGSSEHTTLVTAVKAADLVGTLQGAGPFTVFAPTNAAFDKLPAGTVSTLVMPENKAKLSTILTYHVVPGRYLAADLKDGQQLTTVEGEMLTVRRAGNSVTIQDAKGGTSTVTIPNIVSSNGVTHVVDTVLMPTR</sequence>
<feature type="domain" description="FAS1" evidence="1">
    <location>
        <begin position="26"/>
        <end position="163"/>
    </location>
</feature>
<dbReference type="InterPro" id="IPR036378">
    <property type="entry name" value="FAS1_dom_sf"/>
</dbReference>
<dbReference type="AlphaFoldDB" id="A0A5D6V5B8"/>
<accession>A0A5D6V5B8</accession>
<dbReference type="InterPro" id="IPR000782">
    <property type="entry name" value="FAS1_domain"/>
</dbReference>
<reference evidence="2 3" key="1">
    <citation type="submission" date="2019-08" db="EMBL/GenBank/DDBJ databases">
        <authorList>
            <person name="Seo M.-J."/>
        </authorList>
    </citation>
    <scope>NUCLEOTIDE SEQUENCE [LARGE SCALE GENOMIC DNA]</scope>
    <source>
        <strain evidence="2 3">KIGAM108</strain>
    </source>
</reference>
<dbReference type="Gene3D" id="2.30.180.10">
    <property type="entry name" value="FAS1 domain"/>
    <property type="match status" value="1"/>
</dbReference>
<gene>
    <name evidence="2" type="ORF">FY528_08065</name>
</gene>
<name>A0A5D6V5B8_9BACT</name>
<keyword evidence="3" id="KW-1185">Reference proteome</keyword>
<protein>
    <submittedName>
        <fullName evidence="2">Fasciclin domain-containing protein</fullName>
    </submittedName>
</protein>
<dbReference type="PROSITE" id="PS50213">
    <property type="entry name" value="FAS1"/>
    <property type="match status" value="1"/>
</dbReference>
<dbReference type="InterPro" id="IPR050904">
    <property type="entry name" value="Adhesion/Biosynth-related"/>
</dbReference>